<keyword evidence="1" id="KW-0812">Transmembrane</keyword>
<reference evidence="3 5" key="2">
    <citation type="submission" date="2017-12" db="EMBL/GenBank/DDBJ databases">
        <title>Comparative Functional Genomics of Dry Heat Resistant strains isolated from the Viking Spacecraft.</title>
        <authorList>
            <person name="Seuylemezian A."/>
            <person name="Cooper K."/>
            <person name="Vaishampayan P."/>
        </authorList>
    </citation>
    <scope>NUCLEOTIDE SEQUENCE [LARGE SCALE GENOMIC DNA]</scope>
    <source>
        <strain evidence="3 5">ATCC 29669</strain>
    </source>
</reference>
<evidence type="ECO:0000313" key="2">
    <source>
        <dbReference type="EMBL" id="PLR79695.1"/>
    </source>
</evidence>
<evidence type="ECO:0000256" key="1">
    <source>
        <dbReference type="SAM" id="Phobius"/>
    </source>
</evidence>
<evidence type="ECO:0000313" key="3">
    <source>
        <dbReference type="EMBL" id="PLR99173.1"/>
    </source>
</evidence>
<dbReference type="OrthoDB" id="2887449at2"/>
<feature type="transmembrane region" description="Helical" evidence="1">
    <location>
        <begin position="6"/>
        <end position="24"/>
    </location>
</feature>
<reference evidence="2 4" key="1">
    <citation type="submission" date="2017-11" db="EMBL/GenBank/DDBJ databases">
        <title>Comparitive Functional Genomics of Dry Heat Resistant strains isolated from the Viking Spacecraft.</title>
        <authorList>
            <person name="Seuylemezian A."/>
            <person name="Cooper K."/>
            <person name="Vaishampayan P."/>
        </authorList>
    </citation>
    <scope>NUCLEOTIDE SEQUENCE [LARGE SCALE GENOMIC DNA]</scope>
    <source>
        <strain evidence="2 4">M4.6</strain>
    </source>
</reference>
<dbReference type="Proteomes" id="UP000235114">
    <property type="component" value="Unassembled WGS sequence"/>
</dbReference>
<keyword evidence="1" id="KW-0472">Membrane</keyword>
<name>A0A2N5GG44_9BACI</name>
<dbReference type="AlphaFoldDB" id="A0A2N5GG44"/>
<dbReference type="Proteomes" id="UP000234951">
    <property type="component" value="Unassembled WGS sequence"/>
</dbReference>
<accession>A0A2N5GG44</accession>
<sequence>MLFETSFFVAGGIVVGLAVLDKTIESLGFRVIGNVLKVLIPLAGLAAGVYFIETNSLLHWIL</sequence>
<proteinExistence type="predicted"/>
<comment type="caution">
    <text evidence="2">The sequence shown here is derived from an EMBL/GenBank/DDBJ whole genome shotgun (WGS) entry which is preliminary data.</text>
</comment>
<keyword evidence="5" id="KW-1185">Reference proteome</keyword>
<dbReference type="RefSeq" id="WP_101579441.1">
    <property type="nucleotide sequence ID" value="NZ_PGVA01000080.1"/>
</dbReference>
<organism evidence="2 4">
    <name type="scientific">Bacillus canaveralius</name>
    <dbReference type="NCBI Taxonomy" id="1403243"/>
    <lineage>
        <taxon>Bacteria</taxon>
        <taxon>Bacillati</taxon>
        <taxon>Bacillota</taxon>
        <taxon>Bacilli</taxon>
        <taxon>Bacillales</taxon>
        <taxon>Bacillaceae</taxon>
        <taxon>Bacillus</taxon>
    </lineage>
</organism>
<feature type="transmembrane region" description="Helical" evidence="1">
    <location>
        <begin position="31"/>
        <end position="52"/>
    </location>
</feature>
<protein>
    <submittedName>
        <fullName evidence="2">Uncharacterized protein</fullName>
    </submittedName>
</protein>
<keyword evidence="1" id="KW-1133">Transmembrane helix</keyword>
<dbReference type="EMBL" id="PGVA01000080">
    <property type="protein sequence ID" value="PLR79695.1"/>
    <property type="molecule type" value="Genomic_DNA"/>
</dbReference>
<evidence type="ECO:0000313" key="5">
    <source>
        <dbReference type="Proteomes" id="UP000235114"/>
    </source>
</evidence>
<gene>
    <name evidence="2" type="ORF">CU635_21620</name>
    <name evidence="3" type="ORF">CVD25_06525</name>
</gene>
<dbReference type="EMBL" id="PGVD01000018">
    <property type="protein sequence ID" value="PLR99173.1"/>
    <property type="molecule type" value="Genomic_DNA"/>
</dbReference>
<evidence type="ECO:0000313" key="4">
    <source>
        <dbReference type="Proteomes" id="UP000234951"/>
    </source>
</evidence>